<evidence type="ECO:0008006" key="5">
    <source>
        <dbReference type="Google" id="ProtNLM"/>
    </source>
</evidence>
<comment type="caution">
    <text evidence="3">The sequence shown here is derived from an EMBL/GenBank/DDBJ whole genome shotgun (WGS) entry which is preliminary data.</text>
</comment>
<reference evidence="3 4" key="1">
    <citation type="journal article" date="2024" name="Plant J.">
        <title>Genome sequences and population genomics reveal climatic adaptation and genomic divergence between two closely related sweetgum species.</title>
        <authorList>
            <person name="Xu W.Q."/>
            <person name="Ren C.Q."/>
            <person name="Zhang X.Y."/>
            <person name="Comes H.P."/>
            <person name="Liu X.H."/>
            <person name="Li Y.G."/>
            <person name="Kettle C.J."/>
            <person name="Jalonen R."/>
            <person name="Gaisberger H."/>
            <person name="Ma Y.Z."/>
            <person name="Qiu Y.X."/>
        </authorList>
    </citation>
    <scope>NUCLEOTIDE SEQUENCE [LARGE SCALE GENOMIC DNA]</scope>
    <source>
        <strain evidence="3">Hangzhou</strain>
    </source>
</reference>
<dbReference type="Proteomes" id="UP001415857">
    <property type="component" value="Unassembled WGS sequence"/>
</dbReference>
<protein>
    <recommendedName>
        <fullName evidence="5">Transmembrane protein</fullName>
    </recommendedName>
</protein>
<dbReference type="InterPro" id="IPR044700">
    <property type="entry name" value="PIP2/PIPL1"/>
</dbReference>
<evidence type="ECO:0000313" key="3">
    <source>
        <dbReference type="EMBL" id="KAK9286595.1"/>
    </source>
</evidence>
<dbReference type="PANTHER" id="PTHR34663:SF9">
    <property type="entry name" value="OS06G0637400 PROTEIN"/>
    <property type="match status" value="1"/>
</dbReference>
<feature type="region of interest" description="Disordered" evidence="1">
    <location>
        <begin position="64"/>
        <end position="101"/>
    </location>
</feature>
<organism evidence="3 4">
    <name type="scientific">Liquidambar formosana</name>
    <name type="common">Formosan gum</name>
    <dbReference type="NCBI Taxonomy" id="63359"/>
    <lineage>
        <taxon>Eukaryota</taxon>
        <taxon>Viridiplantae</taxon>
        <taxon>Streptophyta</taxon>
        <taxon>Embryophyta</taxon>
        <taxon>Tracheophyta</taxon>
        <taxon>Spermatophyta</taxon>
        <taxon>Magnoliopsida</taxon>
        <taxon>eudicotyledons</taxon>
        <taxon>Gunneridae</taxon>
        <taxon>Pentapetalae</taxon>
        <taxon>Saxifragales</taxon>
        <taxon>Altingiaceae</taxon>
        <taxon>Liquidambar</taxon>
    </lineage>
</organism>
<proteinExistence type="predicted"/>
<dbReference type="GO" id="GO:0050793">
    <property type="term" value="P:regulation of developmental process"/>
    <property type="evidence" value="ECO:0007669"/>
    <property type="project" value="InterPro"/>
</dbReference>
<keyword evidence="2" id="KW-0732">Signal</keyword>
<sequence length="154" mass="16174">MARENKPSNIFILLALLLLVSPFLGSMLSATEARPLEHSSLGYSNNRETKNFFDGLFIGAVKESGPSPGGGGHRVKNLQTFGGIKDSGPGPARPLEHSSLGYSNNRETKNFFDGLFIGAVKESGPSPGGGGHIVKNLQTFGRIKDSGPGPGEGH</sequence>
<dbReference type="GO" id="GO:0045087">
    <property type="term" value="P:innate immune response"/>
    <property type="evidence" value="ECO:0007669"/>
    <property type="project" value="InterPro"/>
</dbReference>
<gene>
    <name evidence="3" type="ORF">L1049_014995</name>
</gene>
<dbReference type="EMBL" id="JBBPBK010000004">
    <property type="protein sequence ID" value="KAK9286595.1"/>
    <property type="molecule type" value="Genomic_DNA"/>
</dbReference>
<feature type="signal peptide" evidence="2">
    <location>
        <begin position="1"/>
        <end position="25"/>
    </location>
</feature>
<evidence type="ECO:0000256" key="1">
    <source>
        <dbReference type="SAM" id="MobiDB-lite"/>
    </source>
</evidence>
<feature type="chain" id="PRO_5042837061" description="Transmembrane protein" evidence="2">
    <location>
        <begin position="26"/>
        <end position="154"/>
    </location>
</feature>
<dbReference type="PANTHER" id="PTHR34663">
    <property type="entry name" value="OS06G0637400 PROTEIN"/>
    <property type="match status" value="1"/>
</dbReference>
<evidence type="ECO:0000256" key="2">
    <source>
        <dbReference type="SAM" id="SignalP"/>
    </source>
</evidence>
<evidence type="ECO:0000313" key="4">
    <source>
        <dbReference type="Proteomes" id="UP001415857"/>
    </source>
</evidence>
<name>A0AAP0S449_LIQFO</name>
<accession>A0AAP0S449</accession>
<keyword evidence="4" id="KW-1185">Reference proteome</keyword>
<dbReference type="AlphaFoldDB" id="A0AAP0S449"/>